<protein>
    <recommendedName>
        <fullName evidence="3">AB hydrolase-1 domain-containing protein</fullName>
    </recommendedName>
</protein>
<keyword evidence="2" id="KW-0378">Hydrolase</keyword>
<dbReference type="AlphaFoldDB" id="A0A0L6VMU7"/>
<proteinExistence type="inferred from homology"/>
<gene>
    <name evidence="4" type="ORF">VP01_13g1</name>
</gene>
<dbReference type="VEuPathDB" id="FungiDB:VP01_13g1"/>
<organism evidence="4 5">
    <name type="scientific">Puccinia sorghi</name>
    <dbReference type="NCBI Taxonomy" id="27349"/>
    <lineage>
        <taxon>Eukaryota</taxon>
        <taxon>Fungi</taxon>
        <taxon>Dikarya</taxon>
        <taxon>Basidiomycota</taxon>
        <taxon>Pucciniomycotina</taxon>
        <taxon>Pucciniomycetes</taxon>
        <taxon>Pucciniales</taxon>
        <taxon>Pucciniaceae</taxon>
        <taxon>Puccinia</taxon>
    </lineage>
</organism>
<name>A0A0L6VMU7_9BASI</name>
<dbReference type="PANTHER" id="PTHR46118">
    <property type="entry name" value="PROTEIN ABHD11"/>
    <property type="match status" value="1"/>
</dbReference>
<dbReference type="InterPro" id="IPR029058">
    <property type="entry name" value="AB_hydrolase_fold"/>
</dbReference>
<dbReference type="Proteomes" id="UP000037035">
    <property type="component" value="Unassembled WGS sequence"/>
</dbReference>
<reference evidence="4 5" key="1">
    <citation type="submission" date="2015-08" db="EMBL/GenBank/DDBJ databases">
        <title>Next Generation Sequencing and Analysis of the Genome of Puccinia sorghi L Schw, the Causal Agent of Maize Common Rust.</title>
        <authorList>
            <person name="Rochi L."/>
            <person name="Burguener G."/>
            <person name="Darino M."/>
            <person name="Turjanski A."/>
            <person name="Kreff E."/>
            <person name="Dieguez M.J."/>
            <person name="Sacco F."/>
        </authorList>
    </citation>
    <scope>NUCLEOTIDE SEQUENCE [LARGE SCALE GENOMIC DNA]</scope>
    <source>
        <strain evidence="4 5">RO10H11247</strain>
    </source>
</reference>
<accession>A0A0L6VMU7</accession>
<dbReference type="GO" id="GO:0005739">
    <property type="term" value="C:mitochondrion"/>
    <property type="evidence" value="ECO:0007669"/>
    <property type="project" value="TreeGrafter"/>
</dbReference>
<dbReference type="Gene3D" id="3.40.50.1820">
    <property type="entry name" value="alpha/beta hydrolase"/>
    <property type="match status" value="1"/>
</dbReference>
<dbReference type="InterPro" id="IPR000073">
    <property type="entry name" value="AB_hydrolase_1"/>
</dbReference>
<comment type="caution">
    <text evidence="4">The sequence shown here is derived from an EMBL/GenBank/DDBJ whole genome shotgun (WGS) entry which is preliminary data.</text>
</comment>
<dbReference type="Pfam" id="PF00561">
    <property type="entry name" value="Abhydrolase_1"/>
    <property type="match status" value="1"/>
</dbReference>
<dbReference type="EMBL" id="LAVV01004444">
    <property type="protein sequence ID" value="KNZ61430.1"/>
    <property type="molecule type" value="Genomic_DNA"/>
</dbReference>
<dbReference type="SUPFAM" id="SSF53474">
    <property type="entry name" value="alpha/beta-Hydrolases"/>
    <property type="match status" value="1"/>
</dbReference>
<dbReference type="OrthoDB" id="8119704at2759"/>
<evidence type="ECO:0000256" key="1">
    <source>
        <dbReference type="ARBA" id="ARBA00008645"/>
    </source>
</evidence>
<dbReference type="STRING" id="27349.A0A0L6VMU7"/>
<comment type="similarity">
    <text evidence="1">Belongs to the AB hydrolase superfamily.</text>
</comment>
<dbReference type="PANTHER" id="PTHR46118:SF4">
    <property type="entry name" value="PROTEIN ABHD11"/>
    <property type="match status" value="1"/>
</dbReference>
<keyword evidence="5" id="KW-1185">Reference proteome</keyword>
<evidence type="ECO:0000313" key="4">
    <source>
        <dbReference type="EMBL" id="KNZ61430.1"/>
    </source>
</evidence>
<sequence length="402" mass="45190">MWIDRACRRVLSRTIGRSFSFQAASPIEGSTKVDRMLGSLTSCRSWSSGAVVEVDDHHSSGTRYVEAGGWRISSGRAFGRKGEMEKRKHEFYSTAAACSNLSGSPIQLESERFEPPFNPLFPLPRSPIIILHGLFGSKQNWRSLAKRLSHATHRVVYTLVCLPFSPLPIQFCNVSLQKSQFHDYASDVKEFIKTHSLKKVILIGHSMGGKVAMTLALENSISSTHEDDEEGLIEKLVAVDISPAKGPISKSFQVYIDGFKEINSSAVSSRKQADEILAKYEQDLGRRQFLLTNLKRVERGDDGGTQYMIRLPVEVLEEQLANNHVGDFPFEPSGEVDRVRFDKPSLFIKGARSKYINKYNLPTIAAFFGNHHKLVVLDTDHWVVHAEKPHEFVKIVVDFVEN</sequence>
<evidence type="ECO:0000259" key="3">
    <source>
        <dbReference type="Pfam" id="PF00561"/>
    </source>
</evidence>
<feature type="domain" description="AB hydrolase-1" evidence="3">
    <location>
        <begin position="127"/>
        <end position="384"/>
    </location>
</feature>
<evidence type="ECO:0000256" key="2">
    <source>
        <dbReference type="ARBA" id="ARBA00022801"/>
    </source>
</evidence>
<dbReference type="GO" id="GO:0052689">
    <property type="term" value="F:carboxylic ester hydrolase activity"/>
    <property type="evidence" value="ECO:0007669"/>
    <property type="project" value="TreeGrafter"/>
</dbReference>
<evidence type="ECO:0000313" key="5">
    <source>
        <dbReference type="Proteomes" id="UP000037035"/>
    </source>
</evidence>